<dbReference type="RefSeq" id="WP_003518990.1">
    <property type="nucleotide sequence ID" value="NZ_SGOB01000010.1"/>
</dbReference>
<evidence type="ECO:0000313" key="2">
    <source>
        <dbReference type="Proteomes" id="UP000320858"/>
    </source>
</evidence>
<evidence type="ECO:0000313" key="1">
    <source>
        <dbReference type="EMBL" id="TRA84351.1"/>
    </source>
</evidence>
<dbReference type="EMBL" id="SGOB01000010">
    <property type="protein sequence ID" value="TRA84351.1"/>
    <property type="molecule type" value="Genomic_DNA"/>
</dbReference>
<reference evidence="1 2" key="1">
    <citation type="journal article" date="2019" name="Appl. Microbiol. Biotechnol.">
        <title>Differential efficiency of wild type rhizogenic strains for rol gene transformation of plants.</title>
        <authorList>
            <person name="Desmet S."/>
            <person name="De Keyser E."/>
            <person name="Van Vaerenbergh J."/>
            <person name="Baeyen S."/>
            <person name="Van Huylenbroeck J."/>
            <person name="Geelen D."/>
            <person name="Dhooghe E."/>
        </authorList>
    </citation>
    <scope>NUCLEOTIDE SEQUENCE [LARGE SCALE GENOMIC DNA]</scope>
    <source>
        <strain evidence="1 2">B 4.1</strain>
    </source>
</reference>
<comment type="caution">
    <text evidence="1">The sequence shown here is derived from an EMBL/GenBank/DDBJ whole genome shotgun (WGS) entry which is preliminary data.</text>
</comment>
<name>A0AA94V8S9_RHIRH</name>
<protein>
    <submittedName>
        <fullName evidence="1">Uncharacterized protein</fullName>
    </submittedName>
</protein>
<dbReference type="AlphaFoldDB" id="A0AA94V8S9"/>
<sequence length="75" mass="8461">MQTNHEYLSAGIFLNEDINIVKAAYENVVSAERDPALCPADVARYVLKMYDRGVVDPSKLQQLAALYFRTKLRVG</sequence>
<dbReference type="Proteomes" id="UP000320858">
    <property type="component" value="Unassembled WGS sequence"/>
</dbReference>
<organism evidence="1 2">
    <name type="scientific">Rhizobium rhizogenes</name>
    <name type="common">Agrobacterium rhizogenes</name>
    <dbReference type="NCBI Taxonomy" id="359"/>
    <lineage>
        <taxon>Bacteria</taxon>
        <taxon>Pseudomonadati</taxon>
        <taxon>Pseudomonadota</taxon>
        <taxon>Alphaproteobacteria</taxon>
        <taxon>Hyphomicrobiales</taxon>
        <taxon>Rhizobiaceae</taxon>
        <taxon>Rhizobium/Agrobacterium group</taxon>
        <taxon>Rhizobium</taxon>
    </lineage>
</organism>
<gene>
    <name evidence="1" type="ORF">EXN24_25565</name>
</gene>
<proteinExistence type="predicted"/>
<accession>A0AA94V8S9</accession>